<gene>
    <name evidence="7" type="ORF">HNR12_004982</name>
</gene>
<dbReference type="GO" id="GO:0000976">
    <property type="term" value="F:transcription cis-regulatory region binding"/>
    <property type="evidence" value="ECO:0007669"/>
    <property type="project" value="TreeGrafter"/>
</dbReference>
<comment type="caution">
    <text evidence="7">The sequence shown here is derived from an EMBL/GenBank/DDBJ whole genome shotgun (WGS) entry which is preliminary data.</text>
</comment>
<dbReference type="InterPro" id="IPR050109">
    <property type="entry name" value="HTH-type_TetR-like_transc_reg"/>
</dbReference>
<keyword evidence="1" id="KW-0805">Transcription regulation</keyword>
<protein>
    <submittedName>
        <fullName evidence="7">AcrR family transcriptional regulator</fullName>
    </submittedName>
</protein>
<organism evidence="7 8">
    <name type="scientific">Streptomonospora nanhaiensis</name>
    <dbReference type="NCBI Taxonomy" id="1323731"/>
    <lineage>
        <taxon>Bacteria</taxon>
        <taxon>Bacillati</taxon>
        <taxon>Actinomycetota</taxon>
        <taxon>Actinomycetes</taxon>
        <taxon>Streptosporangiales</taxon>
        <taxon>Nocardiopsidaceae</taxon>
        <taxon>Streptomonospora</taxon>
    </lineage>
</organism>
<dbReference type="PRINTS" id="PR00455">
    <property type="entry name" value="HTHTETR"/>
</dbReference>
<dbReference type="PANTHER" id="PTHR30055">
    <property type="entry name" value="HTH-TYPE TRANSCRIPTIONAL REGULATOR RUTR"/>
    <property type="match status" value="1"/>
</dbReference>
<dbReference type="InterPro" id="IPR009057">
    <property type="entry name" value="Homeodomain-like_sf"/>
</dbReference>
<dbReference type="GO" id="GO:0003700">
    <property type="term" value="F:DNA-binding transcription factor activity"/>
    <property type="evidence" value="ECO:0007669"/>
    <property type="project" value="TreeGrafter"/>
</dbReference>
<evidence type="ECO:0000256" key="4">
    <source>
        <dbReference type="PROSITE-ProRule" id="PRU00335"/>
    </source>
</evidence>
<dbReference type="PANTHER" id="PTHR30055:SF234">
    <property type="entry name" value="HTH-TYPE TRANSCRIPTIONAL REGULATOR BETI"/>
    <property type="match status" value="1"/>
</dbReference>
<dbReference type="PROSITE" id="PS50977">
    <property type="entry name" value="HTH_TETR_2"/>
    <property type="match status" value="1"/>
</dbReference>
<dbReference type="EMBL" id="JACCFO010000001">
    <property type="protein sequence ID" value="NYI98705.1"/>
    <property type="molecule type" value="Genomic_DNA"/>
</dbReference>
<keyword evidence="8" id="KW-1185">Reference proteome</keyword>
<feature type="DNA-binding region" description="H-T-H motif" evidence="4">
    <location>
        <begin position="53"/>
        <end position="72"/>
    </location>
</feature>
<evidence type="ECO:0000313" key="8">
    <source>
        <dbReference type="Proteomes" id="UP000575985"/>
    </source>
</evidence>
<evidence type="ECO:0000313" key="7">
    <source>
        <dbReference type="EMBL" id="NYI98705.1"/>
    </source>
</evidence>
<evidence type="ECO:0000259" key="6">
    <source>
        <dbReference type="PROSITE" id="PS50977"/>
    </source>
</evidence>
<keyword evidence="2 4" id="KW-0238">DNA-binding</keyword>
<name>A0A853BVC9_9ACTN</name>
<evidence type="ECO:0000256" key="1">
    <source>
        <dbReference type="ARBA" id="ARBA00023015"/>
    </source>
</evidence>
<reference evidence="7 8" key="1">
    <citation type="submission" date="2020-07" db="EMBL/GenBank/DDBJ databases">
        <title>Sequencing the genomes of 1000 actinobacteria strains.</title>
        <authorList>
            <person name="Klenk H.-P."/>
        </authorList>
    </citation>
    <scope>NUCLEOTIDE SEQUENCE [LARGE SCALE GENOMIC DNA]</scope>
    <source>
        <strain evidence="7 8">DSM 45927</strain>
    </source>
</reference>
<dbReference type="SUPFAM" id="SSF48498">
    <property type="entry name" value="Tetracyclin repressor-like, C-terminal domain"/>
    <property type="match status" value="1"/>
</dbReference>
<proteinExistence type="predicted"/>
<dbReference type="Pfam" id="PF17920">
    <property type="entry name" value="TetR_C_16"/>
    <property type="match status" value="1"/>
</dbReference>
<accession>A0A853BVC9</accession>
<feature type="domain" description="HTH tetR-type" evidence="6">
    <location>
        <begin position="30"/>
        <end position="90"/>
    </location>
</feature>
<evidence type="ECO:0000256" key="3">
    <source>
        <dbReference type="ARBA" id="ARBA00023163"/>
    </source>
</evidence>
<evidence type="ECO:0000256" key="5">
    <source>
        <dbReference type="SAM" id="MobiDB-lite"/>
    </source>
</evidence>
<dbReference type="Pfam" id="PF00440">
    <property type="entry name" value="TetR_N"/>
    <property type="match status" value="1"/>
</dbReference>
<evidence type="ECO:0000256" key="2">
    <source>
        <dbReference type="ARBA" id="ARBA00023125"/>
    </source>
</evidence>
<dbReference type="Gene3D" id="1.10.357.10">
    <property type="entry name" value="Tetracycline Repressor, domain 2"/>
    <property type="match status" value="1"/>
</dbReference>
<feature type="region of interest" description="Disordered" evidence="5">
    <location>
        <begin position="1"/>
        <end position="30"/>
    </location>
</feature>
<dbReference type="AlphaFoldDB" id="A0A853BVC9"/>
<keyword evidence="3" id="KW-0804">Transcription</keyword>
<dbReference type="InterPro" id="IPR001647">
    <property type="entry name" value="HTH_TetR"/>
</dbReference>
<dbReference type="RefSeq" id="WP_179769800.1">
    <property type="nucleotide sequence ID" value="NZ_JACCFO010000001.1"/>
</dbReference>
<dbReference type="InterPro" id="IPR041678">
    <property type="entry name" value="TetR_C_16"/>
</dbReference>
<sequence>MDATAPGPRPGPQSQSQPEPEPRPRRRDRAATRAALLDAARLRFGRHGYDGTGVRDIAADAGVDPALVFRYFGSKERLYAEAVRAEVPAGLAADRRRPLEAITADLLHDVVFADWSAYDGEHPLLVMLRSSGRDHVREQLRTRVCEDYLGEFTRRLEGPDAHLRAELLGALLLGMGVMRSLVGSPALGEASFGQARPLVDRVVAALARNEEGDR</sequence>
<dbReference type="Proteomes" id="UP000575985">
    <property type="component" value="Unassembled WGS sequence"/>
</dbReference>
<dbReference type="InterPro" id="IPR036271">
    <property type="entry name" value="Tet_transcr_reg_TetR-rel_C_sf"/>
</dbReference>
<dbReference type="SUPFAM" id="SSF46689">
    <property type="entry name" value="Homeodomain-like"/>
    <property type="match status" value="1"/>
</dbReference>